<feature type="region of interest" description="Disordered" evidence="1">
    <location>
        <begin position="290"/>
        <end position="329"/>
    </location>
</feature>
<feature type="compositionally biased region" description="Polar residues" evidence="1">
    <location>
        <begin position="1"/>
        <end position="10"/>
    </location>
</feature>
<accession>A0A5B7DPB5</accession>
<feature type="compositionally biased region" description="Polar residues" evidence="1">
    <location>
        <begin position="372"/>
        <end position="384"/>
    </location>
</feature>
<dbReference type="Proteomes" id="UP000324222">
    <property type="component" value="Unassembled WGS sequence"/>
</dbReference>
<feature type="compositionally biased region" description="Basic residues" evidence="1">
    <location>
        <begin position="490"/>
        <end position="510"/>
    </location>
</feature>
<organism evidence="2 3">
    <name type="scientific">Portunus trituberculatus</name>
    <name type="common">Swimming crab</name>
    <name type="synonym">Neptunus trituberculatus</name>
    <dbReference type="NCBI Taxonomy" id="210409"/>
    <lineage>
        <taxon>Eukaryota</taxon>
        <taxon>Metazoa</taxon>
        <taxon>Ecdysozoa</taxon>
        <taxon>Arthropoda</taxon>
        <taxon>Crustacea</taxon>
        <taxon>Multicrustacea</taxon>
        <taxon>Malacostraca</taxon>
        <taxon>Eumalacostraca</taxon>
        <taxon>Eucarida</taxon>
        <taxon>Decapoda</taxon>
        <taxon>Pleocyemata</taxon>
        <taxon>Brachyura</taxon>
        <taxon>Eubrachyura</taxon>
        <taxon>Portunoidea</taxon>
        <taxon>Portunidae</taxon>
        <taxon>Portuninae</taxon>
        <taxon>Portunus</taxon>
    </lineage>
</organism>
<protein>
    <submittedName>
        <fullName evidence="2">Uncharacterized protein</fullName>
    </submittedName>
</protein>
<feature type="region of interest" description="Disordered" evidence="1">
    <location>
        <begin position="372"/>
        <end position="443"/>
    </location>
</feature>
<feature type="compositionally biased region" description="Low complexity" evidence="1">
    <location>
        <begin position="196"/>
        <end position="210"/>
    </location>
</feature>
<sequence>MVLLQETTAATFGRGKTRAPPASTYSAPSTTYSAPASSFSAPRKQKTKSDTAAKVRQGTDHLIDGVMSNLQNITATIRNVTKGATEKQLKNLRRVTKFIGPALQIFLQLQSGQNRVTFEDRKMLDEVGTLTQYLTATVLNKPAADHSNNTKEMLPDYTDLLEAEETFPSVDDVDAGAEVPSTEPEPQRESSFVETSPSFAPSPVSAPSPSLRTFGSFRSFPGRQKETPVSSPPSSTRTVESFRSSVAHEEQRPISVFPPSTRTFTSLQASPVTEKPKSKLVLPPLTTTFGSFSSSSDSERQTPSPSVAPPRTSQDFGSSLNTKKPKSASPFSFATLFGALDIFSDRETQTPTFHSSPSTKVPVLQSSKFKFSSPRVQASSQATRLSPAPRLHNLGAKHFGSSFNNRKENKGEQSPHVEEQSTQANEQTTQAPKIQPTVKLDNAQKRYSPSRLLREQMFQNIQSTASSSSNTPITHHSVRPLIGSRAGLRAGRRAGRREVLRRRRLTQTQP</sequence>
<dbReference type="EMBL" id="VSRR010001161">
    <property type="protein sequence ID" value="MPC23055.1"/>
    <property type="molecule type" value="Genomic_DNA"/>
</dbReference>
<dbReference type="OrthoDB" id="10665951at2759"/>
<proteinExistence type="predicted"/>
<dbReference type="AlphaFoldDB" id="A0A5B7DPB5"/>
<reference evidence="2 3" key="1">
    <citation type="submission" date="2019-05" db="EMBL/GenBank/DDBJ databases">
        <title>Another draft genome of Portunus trituberculatus and its Hox gene families provides insights of decapod evolution.</title>
        <authorList>
            <person name="Jeong J.-H."/>
            <person name="Song I."/>
            <person name="Kim S."/>
            <person name="Choi T."/>
            <person name="Kim D."/>
            <person name="Ryu S."/>
            <person name="Kim W."/>
        </authorList>
    </citation>
    <scope>NUCLEOTIDE SEQUENCE [LARGE SCALE GENOMIC DNA]</scope>
    <source>
        <tissue evidence="2">Muscle</tissue>
    </source>
</reference>
<gene>
    <name evidence="2" type="ORF">E2C01_016092</name>
</gene>
<feature type="compositionally biased region" description="Polar residues" evidence="1">
    <location>
        <begin position="301"/>
        <end position="322"/>
    </location>
</feature>
<evidence type="ECO:0000313" key="3">
    <source>
        <dbReference type="Proteomes" id="UP000324222"/>
    </source>
</evidence>
<name>A0A5B7DPB5_PORTR</name>
<feature type="compositionally biased region" description="Basic and acidic residues" evidence="1">
    <location>
        <begin position="405"/>
        <end position="419"/>
    </location>
</feature>
<feature type="region of interest" description="Disordered" evidence="1">
    <location>
        <begin position="173"/>
        <end position="262"/>
    </location>
</feature>
<feature type="compositionally biased region" description="Polar residues" evidence="1">
    <location>
        <begin position="420"/>
        <end position="432"/>
    </location>
</feature>
<evidence type="ECO:0000313" key="2">
    <source>
        <dbReference type="EMBL" id="MPC23055.1"/>
    </source>
</evidence>
<feature type="compositionally biased region" description="Low complexity" evidence="1">
    <location>
        <begin position="227"/>
        <end position="241"/>
    </location>
</feature>
<feature type="compositionally biased region" description="Polar residues" evidence="1">
    <location>
        <begin position="461"/>
        <end position="474"/>
    </location>
</feature>
<evidence type="ECO:0000256" key="1">
    <source>
        <dbReference type="SAM" id="MobiDB-lite"/>
    </source>
</evidence>
<feature type="region of interest" description="Disordered" evidence="1">
    <location>
        <begin position="461"/>
        <end position="510"/>
    </location>
</feature>
<feature type="region of interest" description="Disordered" evidence="1">
    <location>
        <begin position="1"/>
        <end position="52"/>
    </location>
</feature>
<comment type="caution">
    <text evidence="2">The sequence shown here is derived from an EMBL/GenBank/DDBJ whole genome shotgun (WGS) entry which is preliminary data.</text>
</comment>
<feature type="compositionally biased region" description="Low complexity" evidence="1">
    <location>
        <begin position="19"/>
        <end position="42"/>
    </location>
</feature>
<keyword evidence="3" id="KW-1185">Reference proteome</keyword>